<feature type="compositionally biased region" description="Polar residues" evidence="2">
    <location>
        <begin position="27"/>
        <end position="46"/>
    </location>
</feature>
<dbReference type="PANTHER" id="PTHR30535">
    <property type="entry name" value="VITAMIN B12-BINDING PROTEIN"/>
    <property type="match status" value="1"/>
</dbReference>
<organism evidence="5 6">
    <name type="scientific">Desulfuribacillus alkaliarsenatis</name>
    <dbReference type="NCBI Taxonomy" id="766136"/>
    <lineage>
        <taxon>Bacteria</taxon>
        <taxon>Bacillati</taxon>
        <taxon>Bacillota</taxon>
        <taxon>Desulfuribacillia</taxon>
        <taxon>Desulfuribacillales</taxon>
        <taxon>Desulfuribacillaceae</taxon>
        <taxon>Desulfuribacillus</taxon>
    </lineage>
</organism>
<dbReference type="Gene3D" id="1.20.58.2180">
    <property type="match status" value="1"/>
</dbReference>
<dbReference type="PANTHER" id="PTHR30535:SF34">
    <property type="entry name" value="MOLYBDATE-BINDING PROTEIN MOLA"/>
    <property type="match status" value="1"/>
</dbReference>
<dbReference type="STRING" id="766136.BHF68_10990"/>
<proteinExistence type="inferred from homology"/>
<evidence type="ECO:0000313" key="6">
    <source>
        <dbReference type="Proteomes" id="UP000094296"/>
    </source>
</evidence>
<dbReference type="AlphaFoldDB" id="A0A1E5FZM9"/>
<protein>
    <recommendedName>
        <fullName evidence="4">Fe/B12 periplasmic-binding domain-containing protein</fullName>
    </recommendedName>
</protein>
<dbReference type="PROSITE" id="PS51257">
    <property type="entry name" value="PROKAR_LIPOPROTEIN"/>
    <property type="match status" value="1"/>
</dbReference>
<keyword evidence="6" id="KW-1185">Reference proteome</keyword>
<comment type="similarity">
    <text evidence="1">Belongs to the bacterial solute-binding protein 8 family.</text>
</comment>
<accession>A0A1E5FZM9</accession>
<name>A0A1E5FZM9_9FIRM</name>
<dbReference type="Gene3D" id="3.40.50.1980">
    <property type="entry name" value="Nitrogenase molybdenum iron protein domain"/>
    <property type="match status" value="2"/>
</dbReference>
<dbReference type="PROSITE" id="PS50983">
    <property type="entry name" value="FE_B12_PBP"/>
    <property type="match status" value="1"/>
</dbReference>
<feature type="domain" description="Fe/B12 periplasmic-binding" evidence="4">
    <location>
        <begin position="71"/>
        <end position="335"/>
    </location>
</feature>
<keyword evidence="3" id="KW-0732">Signal</keyword>
<dbReference type="Proteomes" id="UP000094296">
    <property type="component" value="Unassembled WGS sequence"/>
</dbReference>
<dbReference type="RefSeq" id="WP_069644181.1">
    <property type="nucleotide sequence ID" value="NZ_MIJE01000034.1"/>
</dbReference>
<reference evidence="5 6" key="1">
    <citation type="submission" date="2016-09" db="EMBL/GenBank/DDBJ databases">
        <title>Draft genome sequence for the type strain of Desulfuribacillus alkaliarsenatis AHT28, an obligately anaerobic, sulfidogenic bacterium isolated from Russian soda lake sediments.</title>
        <authorList>
            <person name="Abin C.A."/>
            <person name="Hollibaugh J.T."/>
        </authorList>
    </citation>
    <scope>NUCLEOTIDE SEQUENCE [LARGE SCALE GENOMIC DNA]</scope>
    <source>
        <strain evidence="5 6">AHT28</strain>
    </source>
</reference>
<gene>
    <name evidence="5" type="ORF">BHF68_10990</name>
</gene>
<evidence type="ECO:0000256" key="3">
    <source>
        <dbReference type="SAM" id="SignalP"/>
    </source>
</evidence>
<dbReference type="EMBL" id="MIJE01000034">
    <property type="protein sequence ID" value="OEF95908.1"/>
    <property type="molecule type" value="Genomic_DNA"/>
</dbReference>
<dbReference type="InterPro" id="IPR050902">
    <property type="entry name" value="ABC_Transporter_SBP"/>
</dbReference>
<evidence type="ECO:0000256" key="2">
    <source>
        <dbReference type="SAM" id="MobiDB-lite"/>
    </source>
</evidence>
<evidence type="ECO:0000256" key="1">
    <source>
        <dbReference type="ARBA" id="ARBA00008814"/>
    </source>
</evidence>
<feature type="region of interest" description="Disordered" evidence="2">
    <location>
        <begin position="27"/>
        <end position="47"/>
    </location>
</feature>
<dbReference type="SUPFAM" id="SSF53807">
    <property type="entry name" value="Helical backbone' metal receptor"/>
    <property type="match status" value="1"/>
</dbReference>
<comment type="caution">
    <text evidence="5">The sequence shown here is derived from an EMBL/GenBank/DDBJ whole genome shotgun (WGS) entry which is preliminary data.</text>
</comment>
<dbReference type="InterPro" id="IPR002491">
    <property type="entry name" value="ABC_transptr_periplasmic_BD"/>
</dbReference>
<sequence length="377" mass="42311">MKTNKLYITLLLVFILTIMTACMSEPTANESVEPNNSTNGQSTTIENEVEGPRIVVDSIGRQVEVPADAQRIAALFPTPAYTATMLGKGDMLVATPNGVQRDKMMRILVPGITEVAVPKRSGVINIEELLNANPDVIFIDMQSAINEAEIAKLDLIDIPYIVVEFNSMEEQMQAISIIGAAINRLEEAEAFNQYYEDMIEFVRSVTSTIPEAERVRIYHSVNDATRTAATGTLMADWSKAAGAINVSVGEDLRETEDEFYATIEQILLWNPQVVFANEHRVVSYVRENEHWAPIDAVINDRVYKMPHGLSRWGHPNALETPLVTLWAAQTLYPNYFQDISMEQEIYDFFDRFFNYQLTADDIEDVLTGDGMRDAKGQ</sequence>
<dbReference type="OrthoDB" id="66025at2"/>
<feature type="signal peptide" evidence="3">
    <location>
        <begin position="1"/>
        <end position="23"/>
    </location>
</feature>
<evidence type="ECO:0000313" key="5">
    <source>
        <dbReference type="EMBL" id="OEF95908.1"/>
    </source>
</evidence>
<dbReference type="Pfam" id="PF01497">
    <property type="entry name" value="Peripla_BP_2"/>
    <property type="match status" value="1"/>
</dbReference>
<evidence type="ECO:0000259" key="4">
    <source>
        <dbReference type="PROSITE" id="PS50983"/>
    </source>
</evidence>
<feature type="chain" id="PRO_5038880243" description="Fe/B12 periplasmic-binding domain-containing protein" evidence="3">
    <location>
        <begin position="24"/>
        <end position="377"/>
    </location>
</feature>